<feature type="compositionally biased region" description="Low complexity" evidence="2">
    <location>
        <begin position="1741"/>
        <end position="1755"/>
    </location>
</feature>
<feature type="compositionally biased region" description="Basic and acidic residues" evidence="2">
    <location>
        <begin position="1628"/>
        <end position="1637"/>
    </location>
</feature>
<gene>
    <name evidence="3" type="ORF">Agub_g14552</name>
</gene>
<feature type="region of interest" description="Disordered" evidence="2">
    <location>
        <begin position="1480"/>
        <end position="1506"/>
    </location>
</feature>
<feature type="compositionally biased region" description="Low complexity" evidence="2">
    <location>
        <begin position="1491"/>
        <end position="1506"/>
    </location>
</feature>
<feature type="region of interest" description="Disordered" evidence="2">
    <location>
        <begin position="1546"/>
        <end position="1600"/>
    </location>
</feature>
<dbReference type="PANTHER" id="PTHR43941:SF1">
    <property type="entry name" value="STRUCTURAL MAINTENANCE OF CHROMOSOMES PROTEIN 2"/>
    <property type="match status" value="1"/>
</dbReference>
<feature type="compositionally biased region" description="Low complexity" evidence="2">
    <location>
        <begin position="1148"/>
        <end position="1189"/>
    </location>
</feature>
<feature type="region of interest" description="Disordered" evidence="2">
    <location>
        <begin position="1613"/>
        <end position="1758"/>
    </location>
</feature>
<feature type="compositionally biased region" description="Low complexity" evidence="2">
    <location>
        <begin position="880"/>
        <end position="893"/>
    </location>
</feature>
<evidence type="ECO:0000256" key="1">
    <source>
        <dbReference type="SAM" id="Coils"/>
    </source>
</evidence>
<proteinExistence type="predicted"/>
<evidence type="ECO:0000313" key="4">
    <source>
        <dbReference type="Proteomes" id="UP001054857"/>
    </source>
</evidence>
<feature type="region of interest" description="Disordered" evidence="2">
    <location>
        <begin position="379"/>
        <end position="481"/>
    </location>
</feature>
<keyword evidence="1" id="KW-0175">Coiled coil</keyword>
<feature type="compositionally biased region" description="Polar residues" evidence="2">
    <location>
        <begin position="735"/>
        <end position="749"/>
    </location>
</feature>
<feature type="compositionally biased region" description="Polar residues" evidence="2">
    <location>
        <begin position="1059"/>
        <end position="1071"/>
    </location>
</feature>
<feature type="compositionally biased region" description="Polar residues" evidence="2">
    <location>
        <begin position="1283"/>
        <end position="1316"/>
    </location>
</feature>
<comment type="caution">
    <text evidence="3">The sequence shown here is derived from an EMBL/GenBank/DDBJ whole genome shotgun (WGS) entry which is preliminary data.</text>
</comment>
<organism evidence="3 4">
    <name type="scientific">Astrephomene gubernaculifera</name>
    <dbReference type="NCBI Taxonomy" id="47775"/>
    <lineage>
        <taxon>Eukaryota</taxon>
        <taxon>Viridiplantae</taxon>
        <taxon>Chlorophyta</taxon>
        <taxon>core chlorophytes</taxon>
        <taxon>Chlorophyceae</taxon>
        <taxon>CS clade</taxon>
        <taxon>Chlamydomonadales</taxon>
        <taxon>Astrephomenaceae</taxon>
        <taxon>Astrephomene</taxon>
    </lineage>
</organism>
<evidence type="ECO:0000313" key="3">
    <source>
        <dbReference type="EMBL" id="GFR52090.1"/>
    </source>
</evidence>
<feature type="region of interest" description="Disordered" evidence="2">
    <location>
        <begin position="672"/>
        <end position="797"/>
    </location>
</feature>
<feature type="compositionally biased region" description="Low complexity" evidence="2">
    <location>
        <begin position="1550"/>
        <end position="1567"/>
    </location>
</feature>
<dbReference type="EMBL" id="BMAR01000058">
    <property type="protein sequence ID" value="GFR52090.1"/>
    <property type="molecule type" value="Genomic_DNA"/>
</dbReference>
<dbReference type="PANTHER" id="PTHR43941">
    <property type="entry name" value="STRUCTURAL MAINTENANCE OF CHROMOSOMES PROTEIN 2"/>
    <property type="match status" value="1"/>
</dbReference>
<feature type="compositionally biased region" description="Gly residues" evidence="2">
    <location>
        <begin position="647"/>
        <end position="657"/>
    </location>
</feature>
<feature type="coiled-coil region" evidence="1">
    <location>
        <begin position="57"/>
        <end position="161"/>
    </location>
</feature>
<feature type="compositionally biased region" description="Polar residues" evidence="2">
    <location>
        <begin position="1353"/>
        <end position="1368"/>
    </location>
</feature>
<feature type="coiled-coil region" evidence="1">
    <location>
        <begin position="270"/>
        <end position="297"/>
    </location>
</feature>
<feature type="region of interest" description="Disordered" evidence="2">
    <location>
        <begin position="495"/>
        <end position="526"/>
    </location>
</feature>
<dbReference type="Proteomes" id="UP001054857">
    <property type="component" value="Unassembled WGS sequence"/>
</dbReference>
<feature type="compositionally biased region" description="Low complexity" evidence="2">
    <location>
        <begin position="1638"/>
        <end position="1668"/>
    </location>
</feature>
<feature type="compositionally biased region" description="Low complexity" evidence="2">
    <location>
        <begin position="448"/>
        <end position="481"/>
    </location>
</feature>
<feature type="compositionally biased region" description="Low complexity" evidence="2">
    <location>
        <begin position="1331"/>
        <end position="1348"/>
    </location>
</feature>
<feature type="region of interest" description="Disordered" evidence="2">
    <location>
        <begin position="991"/>
        <end position="1459"/>
    </location>
</feature>
<feature type="region of interest" description="Disordered" evidence="2">
    <location>
        <begin position="323"/>
        <end position="360"/>
    </location>
</feature>
<keyword evidence="4" id="KW-1185">Reference proteome</keyword>
<evidence type="ECO:0000256" key="2">
    <source>
        <dbReference type="SAM" id="MobiDB-lite"/>
    </source>
</evidence>
<feature type="compositionally biased region" description="Low complexity" evidence="2">
    <location>
        <begin position="775"/>
        <end position="789"/>
    </location>
</feature>
<feature type="compositionally biased region" description="Gly residues" evidence="2">
    <location>
        <begin position="412"/>
        <end position="428"/>
    </location>
</feature>
<feature type="region of interest" description="Disordered" evidence="2">
    <location>
        <begin position="852"/>
        <end position="903"/>
    </location>
</feature>
<feature type="compositionally biased region" description="Low complexity" evidence="2">
    <location>
        <begin position="328"/>
        <end position="345"/>
    </location>
</feature>
<feature type="compositionally biased region" description="Polar residues" evidence="2">
    <location>
        <begin position="1217"/>
        <end position="1255"/>
    </location>
</feature>
<feature type="compositionally biased region" description="Low complexity" evidence="2">
    <location>
        <begin position="390"/>
        <end position="411"/>
    </location>
</feature>
<feature type="compositionally biased region" description="Low complexity" evidence="2">
    <location>
        <begin position="1256"/>
        <end position="1268"/>
    </location>
</feature>
<protein>
    <submittedName>
        <fullName evidence="3">Uncharacterized protein</fullName>
    </submittedName>
</protein>
<reference evidence="3 4" key="1">
    <citation type="journal article" date="2021" name="Sci. Rep.">
        <title>Genome sequencing of the multicellular alga Astrephomene provides insights into convergent evolution of germ-soma differentiation.</title>
        <authorList>
            <person name="Yamashita S."/>
            <person name="Yamamoto K."/>
            <person name="Matsuzaki R."/>
            <person name="Suzuki S."/>
            <person name="Yamaguchi H."/>
            <person name="Hirooka S."/>
            <person name="Minakuchi Y."/>
            <person name="Miyagishima S."/>
            <person name="Kawachi M."/>
            <person name="Toyoda A."/>
            <person name="Nozaki H."/>
        </authorList>
    </citation>
    <scope>NUCLEOTIDE SEQUENCE [LARGE SCALE GENOMIC DNA]</scope>
    <source>
        <strain evidence="3 4">NIES-4017</strain>
    </source>
</reference>
<accession>A0AAD3E1R1</accession>
<sequence length="1788" mass="182916">MTMGLEHMTFLQGLSELERSALLADAHPGGDCFPFDVVGEAKISRGHGSDKSDRAECEQLKLQLKGERERRQQLEAQVSSLQAALTDQSVELDELRSNRNLLRQRALRNDEQGSRLAASVTSLEQENASLTAKLLAASNERAQLVSKLETLQVRVSELQQNCVSMASCCEDGVERRDILRRSRLGGLMRDAAAAGALDADLQQSLSASVSLDRPASNKAVGNTIASLTRERDVLQQRVNELSTRLADAVGREGAARGAQALRSACWKRSAVQAEAKLAAALKRVKDLSEELRKRDLEARQRDKYTSQLERTIIAQHKTLQQQRRLLEAGETASASATGGTGATAARVGGPHQDDDDAMHSAGLANKGAACDKLGAAAMHAAQPRDGGKGPSSSFAAPPSSAVAGDGSSSAASGGGAAAGSGVGGGGGLRLAWPGPGLQGSEAPRSRSRYSPTSSPQRQPYSQHPMQQQPPQQQGFRELQQSQQLQQDYLQGPFLVDSSCWSSPESPSDASRGRAPPFRASADGSDPWVLPPLPSGLSGRLDLSVMPLVLQQRGQPAGLRAGCGQEQLLAGEQAASPVDLVNGCMRGTANTTGTRSNGLPASSGPRAAPLQQQLSHVEASLAQLYRELEEFKDYSMQRNRYEEDRGRGGGGGHGGGGNAVLDAGDVGGAGLGKGAADGCGDSELGSPPPVLQRCATPPRRSRSEGLGAAAGRADEGGWQCGEEEDGECSHAPTFAMPSSPTFHSPGSSRLQQHRPGEGSTARAAPRCDPWDGGGQSPSRGGPPVAAASASTRTVSEGGVRRSAGMLYDEDDVSFRNDGVIPETFFHAGSSLPGAPAGPMGRPPYETQRALGGLRTSDDGSVQSMPHRPAGSAALPVRTSKAHQAPQSASWASAPVGGKGRPGTAAAVQDPFLDEVESSVAASCGSSVRQPEREYGGESLAPPCVRPAGGGNGGCGGGGGFDEAGCSGCKGSAACQPYGGAQVANAEGCGYQPHQNPEEGGEAGAQGATAPCQQAEDEQPRQPLPNHVLGHLMRCTHHAGPNQAHGSSGRGGSANRAFRHQGSTARAANSPSGSAFPPAARAAVPGTSSKRPMSPPGGLHGSPKTRPDPRVSGVEELTRILRATPAGSAATSRHEDSAQQHRRGQAASHRGQGAWGRASGGSRSPTSTAAPAASAAASDRNAAAAAESSGALTCRTGAAYGASKEQRPGPRSAHVHGTWGSSGPSKRTSSMRNSVNVPSQLSSPRTPSRGSVQQHHQTAAAGGTAAAAGGSTLPQQLASPLEMSPISTLLANISSSPTGPRASMSSHSTSQAQACSSRQYDDVSSAPSQPFITATTTSSTSHANHQASAAELHRNNVTSSSCMQGGSQAGSWPGERMLNGASGDSTRAGVRSGGGGASSSGSAGVAHDLHGNYAPSGPMPPRNSSGGATLHAGPGPGPVEVLPTASERACDSKGSTASQRPTLGGWLLAEATSRVDALALLDTGNTGPRNQHHQPVQQHQQQQNLLQQSNQQNHTAFWGPEDGGCAPQASAAGTSVTALQRLRDKRLQRISQQQPQPQQQYGSQLQRQQQPPPPQQQQGCRTEVGEGDDWDGGSGGGGLQALDAHSRQPLLTSHQLPTAQLMPPALAEEGSLRALRDAMRASSVGSAGPSSSRDSAGGAAATATSREASSAGGGSRAAVPIPADSLHAAEDGVVGQVPVAQGRESSGGQRGLVAALAGSDRSNTREYSSGGAWAGAPQAGLLDSDPSSSSASAVPPAGGHPLMQLLGQASADLQLLSSRLKPLVGGNGSS</sequence>
<feature type="compositionally biased region" description="Low complexity" evidence="2">
    <location>
        <begin position="495"/>
        <end position="509"/>
    </location>
</feature>
<feature type="region of interest" description="Disordered" evidence="2">
    <location>
        <begin position="641"/>
        <end position="660"/>
    </location>
</feature>
<name>A0AAD3E1R1_9CHLO</name>